<evidence type="ECO:0000259" key="8">
    <source>
        <dbReference type="PROSITE" id="PS50011"/>
    </source>
</evidence>
<evidence type="ECO:0000256" key="2">
    <source>
        <dbReference type="ARBA" id="ARBA00022741"/>
    </source>
</evidence>
<dbReference type="SMART" id="SM00320">
    <property type="entry name" value="WD40"/>
    <property type="match status" value="5"/>
</dbReference>
<evidence type="ECO:0000256" key="3">
    <source>
        <dbReference type="ARBA" id="ARBA00022777"/>
    </source>
</evidence>
<dbReference type="CDD" id="cd14014">
    <property type="entry name" value="STKc_PknB_like"/>
    <property type="match status" value="1"/>
</dbReference>
<dbReference type="InterPro" id="IPR011047">
    <property type="entry name" value="Quinoprotein_ADH-like_sf"/>
</dbReference>
<feature type="binding site" evidence="6">
    <location>
        <position position="43"/>
    </location>
    <ligand>
        <name>ATP</name>
        <dbReference type="ChEBI" id="CHEBI:30616"/>
    </ligand>
</feature>
<dbReference type="Gene3D" id="1.10.510.10">
    <property type="entry name" value="Transferase(Phosphotransferase) domain 1"/>
    <property type="match status" value="1"/>
</dbReference>
<dbReference type="PANTHER" id="PTHR43289:SF34">
    <property type="entry name" value="SERINE_THREONINE-PROTEIN KINASE YBDM-RELATED"/>
    <property type="match status" value="1"/>
</dbReference>
<dbReference type="CDD" id="cd00200">
    <property type="entry name" value="WD40"/>
    <property type="match status" value="1"/>
</dbReference>
<keyword evidence="2 6" id="KW-0547">Nucleotide-binding</keyword>
<dbReference type="PROSITE" id="PS50294">
    <property type="entry name" value="WD_REPEATS_REGION"/>
    <property type="match status" value="1"/>
</dbReference>
<reference evidence="9" key="1">
    <citation type="submission" date="2024-05" db="EMBL/GenBank/DDBJ databases">
        <title>30 novel species of actinomycetes from the DSMZ collection.</title>
        <authorList>
            <person name="Nouioui I."/>
        </authorList>
    </citation>
    <scope>NUCLEOTIDE SEQUENCE</scope>
    <source>
        <strain evidence="9">DSM 40473</strain>
    </source>
</reference>
<dbReference type="Pfam" id="PF00069">
    <property type="entry name" value="Pkinase"/>
    <property type="match status" value="1"/>
</dbReference>
<dbReference type="InterPro" id="IPR015943">
    <property type="entry name" value="WD40/YVTN_repeat-like_dom_sf"/>
</dbReference>
<keyword evidence="5" id="KW-0853">WD repeat</keyword>
<dbReference type="Proteomes" id="UP001180531">
    <property type="component" value="Unassembled WGS sequence"/>
</dbReference>
<feature type="repeat" description="WD" evidence="5">
    <location>
        <begin position="461"/>
        <end position="502"/>
    </location>
</feature>
<dbReference type="PROSITE" id="PS50011">
    <property type="entry name" value="PROTEIN_KINASE_DOM"/>
    <property type="match status" value="1"/>
</dbReference>
<dbReference type="SMART" id="SM00220">
    <property type="entry name" value="S_TKc"/>
    <property type="match status" value="1"/>
</dbReference>
<dbReference type="PROSITE" id="PS00107">
    <property type="entry name" value="PROTEIN_KINASE_ATP"/>
    <property type="match status" value="1"/>
</dbReference>
<organism evidence="9 10">
    <name type="scientific">Streptomyces hesseae</name>
    <dbReference type="NCBI Taxonomy" id="3075519"/>
    <lineage>
        <taxon>Bacteria</taxon>
        <taxon>Bacillati</taxon>
        <taxon>Actinomycetota</taxon>
        <taxon>Actinomycetes</taxon>
        <taxon>Kitasatosporales</taxon>
        <taxon>Streptomycetaceae</taxon>
        <taxon>Streptomyces</taxon>
    </lineage>
</organism>
<feature type="region of interest" description="Disordered" evidence="7">
    <location>
        <begin position="269"/>
        <end position="417"/>
    </location>
</feature>
<name>A0ABU2SL78_9ACTN</name>
<dbReference type="SUPFAM" id="SSF56112">
    <property type="entry name" value="Protein kinase-like (PK-like)"/>
    <property type="match status" value="1"/>
</dbReference>
<feature type="domain" description="Protein kinase" evidence="8">
    <location>
        <begin position="15"/>
        <end position="265"/>
    </location>
</feature>
<feature type="repeat" description="WD" evidence="5">
    <location>
        <begin position="668"/>
        <end position="709"/>
    </location>
</feature>
<dbReference type="GO" id="GO:0016301">
    <property type="term" value="F:kinase activity"/>
    <property type="evidence" value="ECO:0007669"/>
    <property type="project" value="UniProtKB-KW"/>
</dbReference>
<evidence type="ECO:0000313" key="9">
    <source>
        <dbReference type="EMBL" id="MDT0449386.1"/>
    </source>
</evidence>
<gene>
    <name evidence="9" type="ORF">RM609_09890</name>
</gene>
<dbReference type="Pfam" id="PF00400">
    <property type="entry name" value="WD40"/>
    <property type="match status" value="4"/>
</dbReference>
<keyword evidence="4 6" id="KW-0067">ATP-binding</keyword>
<dbReference type="EMBL" id="JAVRFI010000004">
    <property type="protein sequence ID" value="MDT0449386.1"/>
    <property type="molecule type" value="Genomic_DNA"/>
</dbReference>
<evidence type="ECO:0000313" key="10">
    <source>
        <dbReference type="Proteomes" id="UP001180531"/>
    </source>
</evidence>
<evidence type="ECO:0000256" key="6">
    <source>
        <dbReference type="PROSITE-ProRule" id="PRU10141"/>
    </source>
</evidence>
<evidence type="ECO:0000256" key="4">
    <source>
        <dbReference type="ARBA" id="ARBA00022840"/>
    </source>
</evidence>
<dbReference type="PANTHER" id="PTHR43289">
    <property type="entry name" value="MITOGEN-ACTIVATED PROTEIN KINASE KINASE KINASE 20-RELATED"/>
    <property type="match status" value="1"/>
</dbReference>
<dbReference type="InterPro" id="IPR000719">
    <property type="entry name" value="Prot_kinase_dom"/>
</dbReference>
<dbReference type="Gene3D" id="2.130.10.10">
    <property type="entry name" value="YVTN repeat-like/Quinoprotein amine dehydrogenase"/>
    <property type="match status" value="2"/>
</dbReference>
<evidence type="ECO:0000256" key="1">
    <source>
        <dbReference type="ARBA" id="ARBA00022679"/>
    </source>
</evidence>
<accession>A0ABU2SL78</accession>
<dbReference type="InterPro" id="IPR011009">
    <property type="entry name" value="Kinase-like_dom_sf"/>
</dbReference>
<comment type="caution">
    <text evidence="9">The sequence shown here is derived from an EMBL/GenBank/DDBJ whole genome shotgun (WGS) entry which is preliminary data.</text>
</comment>
<sequence length="750" mass="76662">MDVLLPDDPRWVGPYRLDGRLGAGGMGQVYAGTSPGGRKVAVKLIRPELADTPQFRARFKREVDAARQVGGFHTAQVVDADPDAASPWLVTAFIPGPTLHQVVRERGPLTPDAVLRLGAGLAEGLAAIHGCGLVHRDLKPGNVILADDGPRIIDFGIARAVDASSLTATGAVIGTYAYMSPEQIRADRAGPASDVFALGSVLGFAATGHSPFDAPTLLSVVQRILDDPPALDGIDGELRRLLTACLAKEPTERPPVTGLPERFAIAADGEAAMPPATAARPERTMTLTPGERGVPPTRAEGATPVAPAGQAIAVNPPGHSAPLRPGEHTTPLTPGAQARPAAPAGQPRPATVADPGATPSAGPGAPQGAGATPAAPAHPYAATRTSPAQPAHASPGSAAPTAPASAPAPAVPAPADGRRVSRRSLLIGGLSVVAAAAAIAVPVVLLDDSGTPSDPGPDGATLDGASSVYGLAYGPDGKTLLVSAGDGTVWRWDLAAESHTTAQIGVPKYEQANVFTRDRKTLFRADENRILAWDVTSGRTTGTFTGPTDYRLQDGFINSMDVSPDGRTLVASTGQGLYLWDVPSGRRLAVHDDVKNGPTAFSSDGKTVATGSPVQLRQMPDDRTLLTIDGTGGGRDAVFSPDGQLLAAVNGGSVLLWNTASRQEVTTLKGDGELIHAIAFHPGGRILASGAMGGKVVVWDTTSGQVTTTFDAHVSVTALAFSPDGKALAVGLSHGAGSGGRDTVRIWPVP</sequence>
<evidence type="ECO:0000256" key="7">
    <source>
        <dbReference type="SAM" id="MobiDB-lite"/>
    </source>
</evidence>
<keyword evidence="10" id="KW-1185">Reference proteome</keyword>
<keyword evidence="3 9" id="KW-0418">Kinase</keyword>
<dbReference type="InterPro" id="IPR017441">
    <property type="entry name" value="Protein_kinase_ATP_BS"/>
</dbReference>
<keyword evidence="1" id="KW-0808">Transferase</keyword>
<dbReference type="PROSITE" id="PS00108">
    <property type="entry name" value="PROTEIN_KINASE_ST"/>
    <property type="match status" value="1"/>
</dbReference>
<dbReference type="PROSITE" id="PS50082">
    <property type="entry name" value="WD_REPEATS_2"/>
    <property type="match status" value="2"/>
</dbReference>
<dbReference type="InterPro" id="IPR001680">
    <property type="entry name" value="WD40_rpt"/>
</dbReference>
<evidence type="ECO:0000256" key="5">
    <source>
        <dbReference type="PROSITE-ProRule" id="PRU00221"/>
    </source>
</evidence>
<proteinExistence type="predicted"/>
<dbReference type="SUPFAM" id="SSF50998">
    <property type="entry name" value="Quinoprotein alcohol dehydrogenase-like"/>
    <property type="match status" value="1"/>
</dbReference>
<protein>
    <submittedName>
        <fullName evidence="9">Protein kinase</fullName>
    </submittedName>
</protein>
<feature type="compositionally biased region" description="Low complexity" evidence="7">
    <location>
        <begin position="334"/>
        <end position="408"/>
    </location>
</feature>
<dbReference type="InterPro" id="IPR008271">
    <property type="entry name" value="Ser/Thr_kinase_AS"/>
</dbReference>
<dbReference type="RefSeq" id="WP_311609643.1">
    <property type="nucleotide sequence ID" value="NZ_JAVRFI010000004.1"/>
</dbReference>
<dbReference type="Gene3D" id="3.30.200.20">
    <property type="entry name" value="Phosphorylase Kinase, domain 1"/>
    <property type="match status" value="1"/>
</dbReference>